<dbReference type="InterPro" id="IPR002711">
    <property type="entry name" value="HNH"/>
</dbReference>
<dbReference type="InterPro" id="IPR003615">
    <property type="entry name" value="HNH_nuc"/>
</dbReference>
<name>A0ABT8JX57_9BACL</name>
<dbReference type="Proteomes" id="UP001175097">
    <property type="component" value="Unassembled WGS sequence"/>
</dbReference>
<dbReference type="Pfam" id="PF01844">
    <property type="entry name" value="HNH"/>
    <property type="match status" value="1"/>
</dbReference>
<dbReference type="Gene3D" id="1.10.30.50">
    <property type="match status" value="1"/>
</dbReference>
<keyword evidence="2" id="KW-0540">Nuclease</keyword>
<accession>A0ABT8JX57</accession>
<dbReference type="RefSeq" id="WP_301245787.1">
    <property type="nucleotide sequence ID" value="NZ_JAROCC010000020.1"/>
</dbReference>
<reference evidence="2" key="1">
    <citation type="submission" date="2023-03" db="EMBL/GenBank/DDBJ databases">
        <title>MT1 and MT2 Draft Genomes of Novel Species.</title>
        <authorList>
            <person name="Venkateswaran K."/>
        </authorList>
    </citation>
    <scope>NUCLEOTIDE SEQUENCE</scope>
    <source>
        <strain evidence="2">F6_3S_P_2</strain>
    </source>
</reference>
<keyword evidence="2" id="KW-0378">Hydrolase</keyword>
<gene>
    <name evidence="2" type="ORF">P5G49_16940</name>
</gene>
<proteinExistence type="predicted"/>
<dbReference type="SMART" id="SM00507">
    <property type="entry name" value="HNHc"/>
    <property type="match status" value="1"/>
</dbReference>
<dbReference type="CDD" id="cd00085">
    <property type="entry name" value="HNHc"/>
    <property type="match status" value="1"/>
</dbReference>
<protein>
    <submittedName>
        <fullName evidence="2">HNH endonuclease signature motif containing protein</fullName>
    </submittedName>
</protein>
<feature type="domain" description="HNH nuclease" evidence="1">
    <location>
        <begin position="25"/>
        <end position="72"/>
    </location>
</feature>
<keyword evidence="3" id="KW-1185">Reference proteome</keyword>
<keyword evidence="2" id="KW-0255">Endonuclease</keyword>
<sequence length="127" mass="15139">MFPKPNHKRRKPKRGQRGRITKTDYKDALDWFGDSCTICNNKPIEMHHVIFRSAGGRNGYRNLMPLCKSCHAKAHADRQFADHLREMRQEAYGDHFFHDMHDLYDMGLIDEPTEQKFEAFMQKEERK</sequence>
<evidence type="ECO:0000313" key="3">
    <source>
        <dbReference type="Proteomes" id="UP001175097"/>
    </source>
</evidence>
<evidence type="ECO:0000313" key="2">
    <source>
        <dbReference type="EMBL" id="MDN4609151.1"/>
    </source>
</evidence>
<evidence type="ECO:0000259" key="1">
    <source>
        <dbReference type="SMART" id="SM00507"/>
    </source>
</evidence>
<dbReference type="EMBL" id="JAROCC010000020">
    <property type="protein sequence ID" value="MDN4609151.1"/>
    <property type="molecule type" value="Genomic_DNA"/>
</dbReference>
<organism evidence="2 3">
    <name type="scientific">Sporosarcina highlanderae</name>
    <dbReference type="NCBI Taxonomy" id="3035916"/>
    <lineage>
        <taxon>Bacteria</taxon>
        <taxon>Bacillati</taxon>
        <taxon>Bacillota</taxon>
        <taxon>Bacilli</taxon>
        <taxon>Bacillales</taxon>
        <taxon>Caryophanaceae</taxon>
        <taxon>Sporosarcina</taxon>
    </lineage>
</organism>
<dbReference type="GO" id="GO:0004519">
    <property type="term" value="F:endonuclease activity"/>
    <property type="evidence" value="ECO:0007669"/>
    <property type="project" value="UniProtKB-KW"/>
</dbReference>
<comment type="caution">
    <text evidence="2">The sequence shown here is derived from an EMBL/GenBank/DDBJ whole genome shotgun (WGS) entry which is preliminary data.</text>
</comment>